<protein>
    <submittedName>
        <fullName evidence="3">Uncharacterized protein</fullName>
    </submittedName>
</protein>
<evidence type="ECO:0000256" key="1">
    <source>
        <dbReference type="SAM" id="MobiDB-lite"/>
    </source>
</evidence>
<accession>A0A3P6T214</accession>
<evidence type="ECO:0000256" key="2">
    <source>
        <dbReference type="SAM" id="Phobius"/>
    </source>
</evidence>
<dbReference type="EMBL" id="UYRV01023900">
    <property type="protein sequence ID" value="VDK74485.1"/>
    <property type="molecule type" value="Genomic_DNA"/>
</dbReference>
<gene>
    <name evidence="3" type="ORF">CGOC_LOCUS7042</name>
</gene>
<sequence>MPNTTTDSEEEMGQMQYARKFGQNPKDERQFIRKKYYKEEEEEEKAAKRKDMIMIIIFVCLCVIFVALVVLAIVLVLTGPKDPMTKWKTRGKTKQKK</sequence>
<keyword evidence="2" id="KW-0812">Transmembrane</keyword>
<evidence type="ECO:0000313" key="3">
    <source>
        <dbReference type="EMBL" id="VDK74485.1"/>
    </source>
</evidence>
<dbReference type="AlphaFoldDB" id="A0A3P6T214"/>
<feature type="region of interest" description="Disordered" evidence="1">
    <location>
        <begin position="1"/>
        <end position="26"/>
    </location>
</feature>
<keyword evidence="2" id="KW-1133">Transmembrane helix</keyword>
<organism evidence="3 4">
    <name type="scientific">Cylicostephanus goldi</name>
    <name type="common">Nematode worm</name>
    <dbReference type="NCBI Taxonomy" id="71465"/>
    <lineage>
        <taxon>Eukaryota</taxon>
        <taxon>Metazoa</taxon>
        <taxon>Ecdysozoa</taxon>
        <taxon>Nematoda</taxon>
        <taxon>Chromadorea</taxon>
        <taxon>Rhabditida</taxon>
        <taxon>Rhabditina</taxon>
        <taxon>Rhabditomorpha</taxon>
        <taxon>Strongyloidea</taxon>
        <taxon>Strongylidae</taxon>
        <taxon>Cylicostephanus</taxon>
    </lineage>
</organism>
<reference evidence="3 4" key="1">
    <citation type="submission" date="2018-11" db="EMBL/GenBank/DDBJ databases">
        <authorList>
            <consortium name="Pathogen Informatics"/>
        </authorList>
    </citation>
    <scope>NUCLEOTIDE SEQUENCE [LARGE SCALE GENOMIC DNA]</scope>
</reference>
<keyword evidence="2" id="KW-0472">Membrane</keyword>
<dbReference type="Proteomes" id="UP000271889">
    <property type="component" value="Unassembled WGS sequence"/>
</dbReference>
<feature type="transmembrane region" description="Helical" evidence="2">
    <location>
        <begin position="53"/>
        <end position="77"/>
    </location>
</feature>
<keyword evidence="4" id="KW-1185">Reference proteome</keyword>
<proteinExistence type="predicted"/>
<name>A0A3P6T214_CYLGO</name>
<evidence type="ECO:0000313" key="4">
    <source>
        <dbReference type="Proteomes" id="UP000271889"/>
    </source>
</evidence>